<sequence length="67" mass="7590">MALVDDCIKDRWQTKKTHRIPMPSISKMAASPKAIMQHVFGRRNSNDHQRPVTPSSPLRFANPIAAH</sequence>
<evidence type="ECO:0000313" key="3">
    <source>
        <dbReference type="Proteomes" id="UP001302745"/>
    </source>
</evidence>
<reference evidence="2" key="2">
    <citation type="submission" date="2023-05" db="EMBL/GenBank/DDBJ databases">
        <authorList>
            <consortium name="Lawrence Berkeley National Laboratory"/>
            <person name="Steindorff A."/>
            <person name="Hensen N."/>
            <person name="Bonometti L."/>
            <person name="Westerberg I."/>
            <person name="Brannstrom I.O."/>
            <person name="Guillou S."/>
            <person name="Cros-Aarteil S."/>
            <person name="Calhoun S."/>
            <person name="Haridas S."/>
            <person name="Kuo A."/>
            <person name="Mondo S."/>
            <person name="Pangilinan J."/>
            <person name="Riley R."/>
            <person name="Labutti K."/>
            <person name="Andreopoulos B."/>
            <person name="Lipzen A."/>
            <person name="Chen C."/>
            <person name="Yanf M."/>
            <person name="Daum C."/>
            <person name="Ng V."/>
            <person name="Clum A."/>
            <person name="Ohm R."/>
            <person name="Martin F."/>
            <person name="Silar P."/>
            <person name="Natvig D."/>
            <person name="Lalanne C."/>
            <person name="Gautier V."/>
            <person name="Ament-Velasquez S.L."/>
            <person name="Kruys A."/>
            <person name="Hutchinson M.I."/>
            <person name="Powell A.J."/>
            <person name="Barry K."/>
            <person name="Miller A.N."/>
            <person name="Grigoriev I.V."/>
            <person name="Debuchy R."/>
            <person name="Gladieux P."/>
            <person name="Thoren M.H."/>
            <person name="Johannesson H."/>
        </authorList>
    </citation>
    <scope>NUCLEOTIDE SEQUENCE</scope>
    <source>
        <strain evidence="2">CBS 538.74</strain>
    </source>
</reference>
<proteinExistence type="predicted"/>
<dbReference type="EMBL" id="MU856909">
    <property type="protein sequence ID" value="KAK4154539.1"/>
    <property type="molecule type" value="Genomic_DNA"/>
</dbReference>
<accession>A0AAN6ZY81</accession>
<name>A0AAN6ZY81_9PEZI</name>
<feature type="region of interest" description="Disordered" evidence="1">
    <location>
        <begin position="42"/>
        <end position="67"/>
    </location>
</feature>
<dbReference type="AlphaFoldDB" id="A0AAN6ZY81"/>
<reference evidence="2" key="1">
    <citation type="journal article" date="2023" name="Mol. Phylogenet. Evol.">
        <title>Genome-scale phylogeny and comparative genomics of the fungal order Sordariales.</title>
        <authorList>
            <person name="Hensen N."/>
            <person name="Bonometti L."/>
            <person name="Westerberg I."/>
            <person name="Brannstrom I.O."/>
            <person name="Guillou S."/>
            <person name="Cros-Aarteil S."/>
            <person name="Calhoun S."/>
            <person name="Haridas S."/>
            <person name="Kuo A."/>
            <person name="Mondo S."/>
            <person name="Pangilinan J."/>
            <person name="Riley R."/>
            <person name="LaButti K."/>
            <person name="Andreopoulos B."/>
            <person name="Lipzen A."/>
            <person name="Chen C."/>
            <person name="Yan M."/>
            <person name="Daum C."/>
            <person name="Ng V."/>
            <person name="Clum A."/>
            <person name="Steindorff A."/>
            <person name="Ohm R.A."/>
            <person name="Martin F."/>
            <person name="Silar P."/>
            <person name="Natvig D.O."/>
            <person name="Lalanne C."/>
            <person name="Gautier V."/>
            <person name="Ament-Velasquez S.L."/>
            <person name="Kruys A."/>
            <person name="Hutchinson M.I."/>
            <person name="Powell A.J."/>
            <person name="Barry K."/>
            <person name="Miller A.N."/>
            <person name="Grigoriev I.V."/>
            <person name="Debuchy R."/>
            <person name="Gladieux P."/>
            <person name="Hiltunen Thoren M."/>
            <person name="Johannesson H."/>
        </authorList>
    </citation>
    <scope>NUCLEOTIDE SEQUENCE</scope>
    <source>
        <strain evidence="2">CBS 538.74</strain>
    </source>
</reference>
<organism evidence="2 3">
    <name type="scientific">Chaetomidium leptoderma</name>
    <dbReference type="NCBI Taxonomy" id="669021"/>
    <lineage>
        <taxon>Eukaryota</taxon>
        <taxon>Fungi</taxon>
        <taxon>Dikarya</taxon>
        <taxon>Ascomycota</taxon>
        <taxon>Pezizomycotina</taxon>
        <taxon>Sordariomycetes</taxon>
        <taxon>Sordariomycetidae</taxon>
        <taxon>Sordariales</taxon>
        <taxon>Chaetomiaceae</taxon>
        <taxon>Chaetomidium</taxon>
    </lineage>
</organism>
<keyword evidence="3" id="KW-1185">Reference proteome</keyword>
<evidence type="ECO:0000313" key="2">
    <source>
        <dbReference type="EMBL" id="KAK4154539.1"/>
    </source>
</evidence>
<protein>
    <submittedName>
        <fullName evidence="2">Uncharacterized protein</fullName>
    </submittedName>
</protein>
<gene>
    <name evidence="2" type="ORF">C8A00DRAFT_42688</name>
</gene>
<comment type="caution">
    <text evidence="2">The sequence shown here is derived from an EMBL/GenBank/DDBJ whole genome shotgun (WGS) entry which is preliminary data.</text>
</comment>
<dbReference type="Proteomes" id="UP001302745">
    <property type="component" value="Unassembled WGS sequence"/>
</dbReference>
<evidence type="ECO:0000256" key="1">
    <source>
        <dbReference type="SAM" id="MobiDB-lite"/>
    </source>
</evidence>